<accession>A0A543HTU2</accession>
<protein>
    <recommendedName>
        <fullName evidence="3">Signal peptidase I</fullName>
    </recommendedName>
</protein>
<dbReference type="Proteomes" id="UP000316747">
    <property type="component" value="Unassembled WGS sequence"/>
</dbReference>
<dbReference type="SUPFAM" id="SSF51182">
    <property type="entry name" value="RmlC-like cupins"/>
    <property type="match status" value="1"/>
</dbReference>
<dbReference type="InterPro" id="IPR014710">
    <property type="entry name" value="RmlC-like_jellyroll"/>
</dbReference>
<name>A0A543HTU2_9MICO</name>
<comment type="caution">
    <text evidence="1">The sequence shown here is derived from an EMBL/GenBank/DDBJ whole genome shotgun (WGS) entry which is preliminary data.</text>
</comment>
<reference evidence="1 2" key="1">
    <citation type="submission" date="2019-06" db="EMBL/GenBank/DDBJ databases">
        <title>Genome sequencing of plant associated microbes to promote plant fitness in Sorghum bicolor and Oryza sativa.</title>
        <authorList>
            <person name="Coleman-Derr D."/>
        </authorList>
    </citation>
    <scope>NUCLEOTIDE SEQUENCE [LARGE SCALE GENOMIC DNA]</scope>
    <source>
        <strain evidence="1 2">KV-663</strain>
    </source>
</reference>
<dbReference type="EMBL" id="VFPM01000002">
    <property type="protein sequence ID" value="TQM61738.1"/>
    <property type="molecule type" value="Genomic_DNA"/>
</dbReference>
<evidence type="ECO:0008006" key="3">
    <source>
        <dbReference type="Google" id="ProtNLM"/>
    </source>
</evidence>
<gene>
    <name evidence="1" type="ORF">FBY41_1751</name>
</gene>
<dbReference type="Gene3D" id="2.60.120.10">
    <property type="entry name" value="Jelly Rolls"/>
    <property type="match status" value="1"/>
</dbReference>
<keyword evidence="2" id="KW-1185">Reference proteome</keyword>
<dbReference type="RefSeq" id="WP_141843560.1">
    <property type="nucleotide sequence ID" value="NZ_VFPM01000002.1"/>
</dbReference>
<sequence length="113" mass="12565">MSIAAGNAFEDGSPYRGWIVGNFIEPADNVRNSSDVEIKWGVHKAGEERAEWTTGETRTSIMFLISGHFVQKLPDREVELAKPGDYVMWGPGVLHAWQALEDSTMLTVRWGAS</sequence>
<evidence type="ECO:0000313" key="1">
    <source>
        <dbReference type="EMBL" id="TQM61738.1"/>
    </source>
</evidence>
<proteinExistence type="predicted"/>
<dbReference type="AlphaFoldDB" id="A0A543HTU2"/>
<dbReference type="InterPro" id="IPR011051">
    <property type="entry name" value="RmlC_Cupin_sf"/>
</dbReference>
<organism evidence="1 2">
    <name type="scientific">Humibacillus xanthopallidus</name>
    <dbReference type="NCBI Taxonomy" id="412689"/>
    <lineage>
        <taxon>Bacteria</taxon>
        <taxon>Bacillati</taxon>
        <taxon>Actinomycetota</taxon>
        <taxon>Actinomycetes</taxon>
        <taxon>Micrococcales</taxon>
        <taxon>Intrasporangiaceae</taxon>
        <taxon>Humibacillus</taxon>
    </lineage>
</organism>
<evidence type="ECO:0000313" key="2">
    <source>
        <dbReference type="Proteomes" id="UP000316747"/>
    </source>
</evidence>
<dbReference type="OrthoDB" id="3556170at2"/>